<reference evidence="1 2" key="1">
    <citation type="submission" date="2024-05" db="EMBL/GenBank/DDBJ databases">
        <title>Haplotype-resolved chromosome-level genome assembly of Huyou (Citrus changshanensis).</title>
        <authorList>
            <person name="Miao C."/>
            <person name="Chen W."/>
            <person name="Wu Y."/>
            <person name="Wang L."/>
            <person name="Zhao S."/>
            <person name="Grierson D."/>
            <person name="Xu C."/>
            <person name="Chen K."/>
        </authorList>
    </citation>
    <scope>NUCLEOTIDE SEQUENCE [LARGE SCALE GENOMIC DNA]</scope>
    <source>
        <strain evidence="1">01-14</strain>
        <tissue evidence="1">Leaf</tissue>
    </source>
</reference>
<organism evidence="1 2">
    <name type="scientific">Citrus x changshan-huyou</name>
    <dbReference type="NCBI Taxonomy" id="2935761"/>
    <lineage>
        <taxon>Eukaryota</taxon>
        <taxon>Viridiplantae</taxon>
        <taxon>Streptophyta</taxon>
        <taxon>Embryophyta</taxon>
        <taxon>Tracheophyta</taxon>
        <taxon>Spermatophyta</taxon>
        <taxon>Magnoliopsida</taxon>
        <taxon>eudicotyledons</taxon>
        <taxon>Gunneridae</taxon>
        <taxon>Pentapetalae</taxon>
        <taxon>rosids</taxon>
        <taxon>malvids</taxon>
        <taxon>Sapindales</taxon>
        <taxon>Rutaceae</taxon>
        <taxon>Aurantioideae</taxon>
        <taxon>Citrus</taxon>
    </lineage>
</organism>
<gene>
    <name evidence="1" type="ORF">WN944_008236</name>
</gene>
<evidence type="ECO:0000313" key="1">
    <source>
        <dbReference type="EMBL" id="KAK9216229.1"/>
    </source>
</evidence>
<protein>
    <submittedName>
        <fullName evidence="1">Uncharacterized protein</fullName>
    </submittedName>
</protein>
<name>A0AAP0MMJ2_9ROSI</name>
<dbReference type="AlphaFoldDB" id="A0AAP0MMJ2"/>
<dbReference type="EMBL" id="JBCGBO010000003">
    <property type="protein sequence ID" value="KAK9216229.1"/>
    <property type="molecule type" value="Genomic_DNA"/>
</dbReference>
<proteinExistence type="predicted"/>
<dbReference type="Proteomes" id="UP001428341">
    <property type="component" value="Unassembled WGS sequence"/>
</dbReference>
<evidence type="ECO:0000313" key="2">
    <source>
        <dbReference type="Proteomes" id="UP001428341"/>
    </source>
</evidence>
<comment type="caution">
    <text evidence="1">The sequence shown here is derived from an EMBL/GenBank/DDBJ whole genome shotgun (WGS) entry which is preliminary data.</text>
</comment>
<accession>A0AAP0MMJ2</accession>
<keyword evidence="2" id="KW-1185">Reference proteome</keyword>
<sequence length="54" mass="6369">MKPTIYTKNPTKQIYKPSQLLNENQIASLNIKSHFHFQESFSLNERTVSTLHHQ</sequence>